<keyword evidence="3 7" id="KW-0479">Metal-binding</keyword>
<evidence type="ECO:0000256" key="8">
    <source>
        <dbReference type="RuleBase" id="RU000461"/>
    </source>
</evidence>
<evidence type="ECO:0000313" key="11">
    <source>
        <dbReference type="Proteomes" id="UP001218218"/>
    </source>
</evidence>
<keyword evidence="9" id="KW-1133">Transmembrane helix</keyword>
<dbReference type="EMBL" id="JARIHO010000088">
    <property type="protein sequence ID" value="KAJ7307677.1"/>
    <property type="molecule type" value="Genomic_DNA"/>
</dbReference>
<dbReference type="GO" id="GO:0004497">
    <property type="term" value="F:monooxygenase activity"/>
    <property type="evidence" value="ECO:0007669"/>
    <property type="project" value="UniProtKB-KW"/>
</dbReference>
<dbReference type="InterPro" id="IPR036396">
    <property type="entry name" value="Cyt_P450_sf"/>
</dbReference>
<dbReference type="Pfam" id="PF00067">
    <property type="entry name" value="p450"/>
    <property type="match status" value="1"/>
</dbReference>
<evidence type="ECO:0000256" key="5">
    <source>
        <dbReference type="ARBA" id="ARBA00023004"/>
    </source>
</evidence>
<comment type="cofactor">
    <cofactor evidence="1 7">
        <name>heme</name>
        <dbReference type="ChEBI" id="CHEBI:30413"/>
    </cofactor>
</comment>
<feature type="transmembrane region" description="Helical" evidence="9">
    <location>
        <begin position="7"/>
        <end position="27"/>
    </location>
</feature>
<gene>
    <name evidence="10" type="ORF">DFH08DRAFT_1088629</name>
</gene>
<dbReference type="InterPro" id="IPR017972">
    <property type="entry name" value="Cyt_P450_CS"/>
</dbReference>
<evidence type="ECO:0000256" key="4">
    <source>
        <dbReference type="ARBA" id="ARBA00023002"/>
    </source>
</evidence>
<reference evidence="10" key="1">
    <citation type="submission" date="2023-03" db="EMBL/GenBank/DDBJ databases">
        <title>Massive genome expansion in bonnet fungi (Mycena s.s.) driven by repeated elements and novel gene families across ecological guilds.</title>
        <authorList>
            <consortium name="Lawrence Berkeley National Laboratory"/>
            <person name="Harder C.B."/>
            <person name="Miyauchi S."/>
            <person name="Viragh M."/>
            <person name="Kuo A."/>
            <person name="Thoen E."/>
            <person name="Andreopoulos B."/>
            <person name="Lu D."/>
            <person name="Skrede I."/>
            <person name="Drula E."/>
            <person name="Henrissat B."/>
            <person name="Morin E."/>
            <person name="Kohler A."/>
            <person name="Barry K."/>
            <person name="LaButti K."/>
            <person name="Morin E."/>
            <person name="Salamov A."/>
            <person name="Lipzen A."/>
            <person name="Mereny Z."/>
            <person name="Hegedus B."/>
            <person name="Baldrian P."/>
            <person name="Stursova M."/>
            <person name="Weitz H."/>
            <person name="Taylor A."/>
            <person name="Grigoriev I.V."/>
            <person name="Nagy L.G."/>
            <person name="Martin F."/>
            <person name="Kauserud H."/>
        </authorList>
    </citation>
    <scope>NUCLEOTIDE SEQUENCE</scope>
    <source>
        <strain evidence="10">CBHHK002</strain>
    </source>
</reference>
<accession>A0AAD6Z567</accession>
<dbReference type="InterPro" id="IPR001128">
    <property type="entry name" value="Cyt_P450"/>
</dbReference>
<evidence type="ECO:0000256" key="2">
    <source>
        <dbReference type="ARBA" id="ARBA00010617"/>
    </source>
</evidence>
<dbReference type="PRINTS" id="PR00465">
    <property type="entry name" value="EP450IV"/>
</dbReference>
<dbReference type="PANTHER" id="PTHR46206:SF1">
    <property type="entry name" value="P450, PUTATIVE (EUROFUNG)-RELATED"/>
    <property type="match status" value="1"/>
</dbReference>
<keyword evidence="9" id="KW-0812">Transmembrane</keyword>
<dbReference type="SUPFAM" id="SSF48264">
    <property type="entry name" value="Cytochrome P450"/>
    <property type="match status" value="1"/>
</dbReference>
<keyword evidence="6 8" id="KW-0503">Monooxygenase</keyword>
<feature type="binding site" description="axial binding residue" evidence="7">
    <location>
        <position position="454"/>
    </location>
    <ligand>
        <name>heme</name>
        <dbReference type="ChEBI" id="CHEBI:30413"/>
    </ligand>
    <ligandPart>
        <name>Fe</name>
        <dbReference type="ChEBI" id="CHEBI:18248"/>
    </ligandPart>
</feature>
<evidence type="ECO:0000256" key="1">
    <source>
        <dbReference type="ARBA" id="ARBA00001971"/>
    </source>
</evidence>
<evidence type="ECO:0000256" key="9">
    <source>
        <dbReference type="SAM" id="Phobius"/>
    </source>
</evidence>
<dbReference type="Proteomes" id="UP001218218">
    <property type="component" value="Unassembled WGS sequence"/>
</dbReference>
<dbReference type="PROSITE" id="PS00086">
    <property type="entry name" value="CYTOCHROME_P450"/>
    <property type="match status" value="1"/>
</dbReference>
<dbReference type="GO" id="GO:0020037">
    <property type="term" value="F:heme binding"/>
    <property type="evidence" value="ECO:0007669"/>
    <property type="project" value="InterPro"/>
</dbReference>
<dbReference type="AlphaFoldDB" id="A0AAD6Z567"/>
<keyword evidence="9" id="KW-0472">Membrane</keyword>
<evidence type="ECO:0000256" key="6">
    <source>
        <dbReference type="ARBA" id="ARBA00023033"/>
    </source>
</evidence>
<dbReference type="GO" id="GO:0005506">
    <property type="term" value="F:iron ion binding"/>
    <property type="evidence" value="ECO:0007669"/>
    <property type="project" value="InterPro"/>
</dbReference>
<comment type="caution">
    <text evidence="10">The sequence shown here is derived from an EMBL/GenBank/DDBJ whole genome shotgun (WGS) entry which is preliminary data.</text>
</comment>
<dbReference type="InterPro" id="IPR002403">
    <property type="entry name" value="Cyt_P450_E_grp-IV"/>
</dbReference>
<evidence type="ECO:0000256" key="3">
    <source>
        <dbReference type="ARBA" id="ARBA00022723"/>
    </source>
</evidence>
<evidence type="ECO:0000256" key="7">
    <source>
        <dbReference type="PIRSR" id="PIRSR602403-1"/>
    </source>
</evidence>
<keyword evidence="5 7" id="KW-0408">Iron</keyword>
<proteinExistence type="inferred from homology"/>
<keyword evidence="7 8" id="KW-0349">Heme</keyword>
<keyword evidence="4 8" id="KW-0560">Oxidoreductase</keyword>
<keyword evidence="11" id="KW-1185">Reference proteome</keyword>
<comment type="similarity">
    <text evidence="2 8">Belongs to the cytochrome P450 family.</text>
</comment>
<dbReference type="CDD" id="cd11041">
    <property type="entry name" value="CYP503A1-like"/>
    <property type="match status" value="1"/>
</dbReference>
<dbReference type="PANTHER" id="PTHR46206">
    <property type="entry name" value="CYTOCHROME P450"/>
    <property type="match status" value="1"/>
</dbReference>
<dbReference type="GO" id="GO:0016705">
    <property type="term" value="F:oxidoreductase activity, acting on paired donors, with incorporation or reduction of molecular oxygen"/>
    <property type="evidence" value="ECO:0007669"/>
    <property type="project" value="InterPro"/>
</dbReference>
<evidence type="ECO:0000313" key="10">
    <source>
        <dbReference type="EMBL" id="KAJ7307677.1"/>
    </source>
</evidence>
<name>A0AAD6Z567_9AGAR</name>
<sequence length="508" mass="57639">MKGPESNIPLLYAIVSICWAIPIYWLLHRPKSTIPAIPGSNGLISSYMAALRFFQHSTEIISAGYSQDRNGIFRFPRLSRWEYVANGRDRVLEVASAPSHILSLDEPIWDKFQFGYTVGPEFQNNSYHLDVVRGALTRNLGRCFPRVRDEIVHAFNDVIGVRDTEWKLIQMYPASLQIVARTTNRLYVDLPVCREPGYLQLCIDFTSVVFLRGKTIGLFPKFLRPIFGPLISRRKSTLRQALKFLGPLIYERLDQENQHGREWAGRPNDLISWLLDAAEDNERTAPALAMRVLATNAVAIHTTSMALTNALFDLAAYPDHISPMREEAERVVATQGWTKAALGNMHKIDSFLRESLRLNTGPVVMTRKVIAKDGFKFSEGTTIPYGALISVPSAPTHHDPANYDHPDMFDGFRFSRMREERQRLVDSEGTGIFTQHMVTTSPEHVMFGHGHHACPGRFFAATELKAMMAHILINYDVKPETDVRPPELCLGENVMPNPRGKVWIRKRE</sequence>
<organism evidence="10 11">
    <name type="scientific">Mycena albidolilacea</name>
    <dbReference type="NCBI Taxonomy" id="1033008"/>
    <lineage>
        <taxon>Eukaryota</taxon>
        <taxon>Fungi</taxon>
        <taxon>Dikarya</taxon>
        <taxon>Basidiomycota</taxon>
        <taxon>Agaricomycotina</taxon>
        <taxon>Agaricomycetes</taxon>
        <taxon>Agaricomycetidae</taxon>
        <taxon>Agaricales</taxon>
        <taxon>Marasmiineae</taxon>
        <taxon>Mycenaceae</taxon>
        <taxon>Mycena</taxon>
    </lineage>
</organism>
<protein>
    <submittedName>
        <fullName evidence="10">Cytochrome P450</fullName>
    </submittedName>
</protein>
<dbReference type="Gene3D" id="1.10.630.10">
    <property type="entry name" value="Cytochrome P450"/>
    <property type="match status" value="1"/>
</dbReference>